<organism evidence="11 12">
    <name type="scientific">Cryptosporangium aurantiacum</name>
    <dbReference type="NCBI Taxonomy" id="134849"/>
    <lineage>
        <taxon>Bacteria</taxon>
        <taxon>Bacillati</taxon>
        <taxon>Actinomycetota</taxon>
        <taxon>Actinomycetes</taxon>
        <taxon>Cryptosporangiales</taxon>
        <taxon>Cryptosporangiaceae</taxon>
        <taxon>Cryptosporangium</taxon>
    </lineage>
</organism>
<dbReference type="OrthoDB" id="9764154at2"/>
<dbReference type="PROSITE" id="PS50113">
    <property type="entry name" value="PAC"/>
    <property type="match status" value="2"/>
</dbReference>
<feature type="domain" description="PAS" evidence="9">
    <location>
        <begin position="28"/>
        <end position="61"/>
    </location>
</feature>
<evidence type="ECO:0000256" key="6">
    <source>
        <dbReference type="ARBA" id="ARBA00022840"/>
    </source>
</evidence>
<keyword evidence="3" id="KW-0808">Transferase</keyword>
<dbReference type="Gene3D" id="3.30.450.20">
    <property type="entry name" value="PAS domain"/>
    <property type="match status" value="2"/>
</dbReference>
<dbReference type="PRINTS" id="PR00344">
    <property type="entry name" value="BCTRLSENSOR"/>
</dbReference>
<dbReference type="Pfam" id="PF02518">
    <property type="entry name" value="HATPase_c"/>
    <property type="match status" value="1"/>
</dbReference>
<dbReference type="InterPro" id="IPR005467">
    <property type="entry name" value="His_kinase_dom"/>
</dbReference>
<dbReference type="Proteomes" id="UP000184440">
    <property type="component" value="Unassembled WGS sequence"/>
</dbReference>
<dbReference type="EMBL" id="FRCS01000011">
    <property type="protein sequence ID" value="SHN45190.1"/>
    <property type="molecule type" value="Genomic_DNA"/>
</dbReference>
<dbReference type="SUPFAM" id="SSF55874">
    <property type="entry name" value="ATPase domain of HSP90 chaperone/DNA topoisomerase II/histidine kinase"/>
    <property type="match status" value="1"/>
</dbReference>
<evidence type="ECO:0000256" key="7">
    <source>
        <dbReference type="ARBA" id="ARBA00023012"/>
    </source>
</evidence>
<dbReference type="SUPFAM" id="SSF55785">
    <property type="entry name" value="PYP-like sensor domain (PAS domain)"/>
    <property type="match status" value="2"/>
</dbReference>
<evidence type="ECO:0000256" key="3">
    <source>
        <dbReference type="ARBA" id="ARBA00022679"/>
    </source>
</evidence>
<evidence type="ECO:0000313" key="12">
    <source>
        <dbReference type="Proteomes" id="UP000184440"/>
    </source>
</evidence>
<protein>
    <recommendedName>
        <fullName evidence="2">histidine kinase</fullName>
        <ecNumber evidence="2">2.7.13.3</ecNumber>
    </recommendedName>
</protein>
<dbReference type="SMART" id="SM00387">
    <property type="entry name" value="HATPase_c"/>
    <property type="match status" value="1"/>
</dbReference>
<dbReference type="GO" id="GO:0005524">
    <property type="term" value="F:ATP binding"/>
    <property type="evidence" value="ECO:0007669"/>
    <property type="project" value="UniProtKB-KW"/>
</dbReference>
<dbReference type="RefSeq" id="WP_073261888.1">
    <property type="nucleotide sequence ID" value="NZ_FRCS01000011.1"/>
</dbReference>
<keyword evidence="12" id="KW-1185">Reference proteome</keyword>
<evidence type="ECO:0000256" key="5">
    <source>
        <dbReference type="ARBA" id="ARBA00022777"/>
    </source>
</evidence>
<dbReference type="GO" id="GO:0004673">
    <property type="term" value="F:protein histidine kinase activity"/>
    <property type="evidence" value="ECO:0007669"/>
    <property type="project" value="UniProtKB-EC"/>
</dbReference>
<dbReference type="InterPro" id="IPR000700">
    <property type="entry name" value="PAS-assoc_C"/>
</dbReference>
<keyword evidence="6" id="KW-0067">ATP-binding</keyword>
<dbReference type="GO" id="GO:0000160">
    <property type="term" value="P:phosphorelay signal transduction system"/>
    <property type="evidence" value="ECO:0007669"/>
    <property type="project" value="UniProtKB-KW"/>
</dbReference>
<evidence type="ECO:0000259" key="10">
    <source>
        <dbReference type="PROSITE" id="PS50113"/>
    </source>
</evidence>
<evidence type="ECO:0000259" key="9">
    <source>
        <dbReference type="PROSITE" id="PS50112"/>
    </source>
</evidence>
<dbReference type="InterPro" id="IPR013656">
    <property type="entry name" value="PAS_4"/>
</dbReference>
<dbReference type="PANTHER" id="PTHR43065:SF46">
    <property type="entry name" value="C4-DICARBOXYLATE TRANSPORT SENSOR PROTEIN DCTB"/>
    <property type="match status" value="1"/>
</dbReference>
<reference evidence="11 12" key="1">
    <citation type="submission" date="2016-11" db="EMBL/GenBank/DDBJ databases">
        <authorList>
            <person name="Jaros S."/>
            <person name="Januszkiewicz K."/>
            <person name="Wedrychowicz H."/>
        </authorList>
    </citation>
    <scope>NUCLEOTIDE SEQUENCE [LARGE SCALE GENOMIC DNA]</scope>
    <source>
        <strain evidence="11 12">DSM 46144</strain>
    </source>
</reference>
<name>A0A1M7RG22_9ACTN</name>
<keyword evidence="4" id="KW-0547">Nucleotide-binding</keyword>
<evidence type="ECO:0000256" key="4">
    <source>
        <dbReference type="ARBA" id="ARBA00022741"/>
    </source>
</evidence>
<accession>A0A1M7RG22</accession>
<dbReference type="EC" id="2.7.13.3" evidence="2"/>
<evidence type="ECO:0000256" key="1">
    <source>
        <dbReference type="ARBA" id="ARBA00000085"/>
    </source>
</evidence>
<dbReference type="SMART" id="SM00091">
    <property type="entry name" value="PAS"/>
    <property type="match status" value="2"/>
</dbReference>
<dbReference type="Gene3D" id="3.30.565.10">
    <property type="entry name" value="Histidine kinase-like ATPase, C-terminal domain"/>
    <property type="match status" value="1"/>
</dbReference>
<proteinExistence type="predicted"/>
<dbReference type="InterPro" id="IPR036890">
    <property type="entry name" value="HATPase_C_sf"/>
</dbReference>
<comment type="catalytic activity">
    <reaction evidence="1">
        <text>ATP + protein L-histidine = ADP + protein N-phospho-L-histidine.</text>
        <dbReference type="EC" id="2.7.13.3"/>
    </reaction>
</comment>
<keyword evidence="7" id="KW-0902">Two-component regulatory system</keyword>
<dbReference type="CDD" id="cd00130">
    <property type="entry name" value="PAS"/>
    <property type="match status" value="2"/>
</dbReference>
<dbReference type="Gene3D" id="1.10.287.130">
    <property type="match status" value="1"/>
</dbReference>
<dbReference type="PROSITE" id="PS50112">
    <property type="entry name" value="PAS"/>
    <property type="match status" value="1"/>
</dbReference>
<dbReference type="InterPro" id="IPR000014">
    <property type="entry name" value="PAS"/>
</dbReference>
<gene>
    <name evidence="11" type="ORF">SAMN05443668_111183</name>
</gene>
<dbReference type="AlphaFoldDB" id="A0A1M7RG22"/>
<dbReference type="NCBIfam" id="TIGR00229">
    <property type="entry name" value="sensory_box"/>
    <property type="match status" value="1"/>
</dbReference>
<dbReference type="PROSITE" id="PS50109">
    <property type="entry name" value="HIS_KIN"/>
    <property type="match status" value="1"/>
</dbReference>
<dbReference type="InterPro" id="IPR004358">
    <property type="entry name" value="Sig_transdc_His_kin-like_C"/>
</dbReference>
<dbReference type="STRING" id="134849.SAMN05443668_111183"/>
<feature type="domain" description="Histidine kinase" evidence="8">
    <location>
        <begin position="295"/>
        <end position="551"/>
    </location>
</feature>
<dbReference type="Pfam" id="PF13426">
    <property type="entry name" value="PAS_9"/>
    <property type="match status" value="1"/>
</dbReference>
<evidence type="ECO:0000256" key="2">
    <source>
        <dbReference type="ARBA" id="ARBA00012438"/>
    </source>
</evidence>
<dbReference type="Pfam" id="PF08448">
    <property type="entry name" value="PAS_4"/>
    <property type="match status" value="1"/>
</dbReference>
<feature type="domain" description="PAC" evidence="10">
    <location>
        <begin position="229"/>
        <end position="282"/>
    </location>
</feature>
<evidence type="ECO:0000313" key="11">
    <source>
        <dbReference type="EMBL" id="SHN45190.1"/>
    </source>
</evidence>
<evidence type="ECO:0000259" key="8">
    <source>
        <dbReference type="PROSITE" id="PS50109"/>
    </source>
</evidence>
<dbReference type="InterPro" id="IPR003594">
    <property type="entry name" value="HATPase_dom"/>
</dbReference>
<sequence length="565" mass="60991">MTQGVVAPSPADLARRLAHPSIRAPLAIALTNASGLIEWINPAFTRLTGYSADEVIGKDRLDLFRGAVLRTGEIERIRQAMAAGQLIEAEFQTLTRTGQPYWVSCVVAPSVDGDDAGSFVFAEEDITQRRRSDDAARAAVRRAEDLADSLRTEQELLEGVLSTIPHIVYWKDSDNRYLGCNDAFLRLRGLASKDDLAGRTEEELPDGDEFVTAIRSLEREVVADGVPVVDHSIVISEPDAKQQRTMLLSILPRYGEDSRMDGVIGVGADVTRVSELERQLAQGTRLEAVGQLAAGLAHEINTPVQYISDNVLFLADSVGDMLSLVQSIAAAIGAGGATPASSDPEERCRAARALIDGVDLEFLKDEIPSALEQTLEGVGRVGEIVRAMKEFSHPGQGRSDTDLNRAVETTAQVSRSEWKYVAELHLDLDPAVGLVPCYEGELKQVVLNLIVNAAHAVADHRPNALGRIDVATRRGENEVLISVSDNGTGMDEATRERIFDPFFTTKEVGKGTGQGLSMAHNSIVGKHGGAIDVASELGRGTTFTIRLPIVDSTGEVKEGAEDEIW</sequence>
<keyword evidence="5" id="KW-0418">Kinase</keyword>
<dbReference type="InterPro" id="IPR035965">
    <property type="entry name" value="PAS-like_dom_sf"/>
</dbReference>
<feature type="domain" description="PAC" evidence="10">
    <location>
        <begin position="87"/>
        <end position="138"/>
    </location>
</feature>
<dbReference type="PANTHER" id="PTHR43065">
    <property type="entry name" value="SENSOR HISTIDINE KINASE"/>
    <property type="match status" value="1"/>
</dbReference>